<dbReference type="EMBL" id="LCTW02000109">
    <property type="protein sequence ID" value="KXX78751.1"/>
    <property type="molecule type" value="Genomic_DNA"/>
</dbReference>
<dbReference type="Proteomes" id="UP000078237">
    <property type="component" value="Unassembled WGS sequence"/>
</dbReference>
<keyword evidence="3" id="KW-1185">Reference proteome</keyword>
<organism evidence="2 3">
    <name type="scientific">Madurella mycetomatis</name>
    <dbReference type="NCBI Taxonomy" id="100816"/>
    <lineage>
        <taxon>Eukaryota</taxon>
        <taxon>Fungi</taxon>
        <taxon>Dikarya</taxon>
        <taxon>Ascomycota</taxon>
        <taxon>Pezizomycotina</taxon>
        <taxon>Sordariomycetes</taxon>
        <taxon>Sordariomycetidae</taxon>
        <taxon>Sordariales</taxon>
        <taxon>Sordariales incertae sedis</taxon>
        <taxon>Madurella</taxon>
    </lineage>
</organism>
<comment type="caution">
    <text evidence="2">The sequence shown here is derived from an EMBL/GenBank/DDBJ whole genome shotgun (WGS) entry which is preliminary data.</text>
</comment>
<accession>A0A175W5M4</accession>
<name>A0A175W5M4_9PEZI</name>
<reference evidence="2 3" key="1">
    <citation type="journal article" date="2016" name="Genome Announc.">
        <title>Genome Sequence of Madurella mycetomatis mm55, Isolated from a Human Mycetoma Case in Sudan.</title>
        <authorList>
            <person name="Smit S."/>
            <person name="Derks M.F."/>
            <person name="Bervoets S."/>
            <person name="Fahal A."/>
            <person name="van Leeuwen W."/>
            <person name="van Belkum A."/>
            <person name="van de Sande W.W."/>
        </authorList>
    </citation>
    <scope>NUCLEOTIDE SEQUENCE [LARGE SCALE GENOMIC DNA]</scope>
    <source>
        <strain evidence="3">mm55</strain>
    </source>
</reference>
<dbReference type="AlphaFoldDB" id="A0A175W5M4"/>
<gene>
    <name evidence="2" type="ORF">MMYC01_203637</name>
</gene>
<dbReference type="VEuPathDB" id="FungiDB:MMYC01_203637"/>
<evidence type="ECO:0000256" key="1">
    <source>
        <dbReference type="SAM" id="MobiDB-lite"/>
    </source>
</evidence>
<protein>
    <submittedName>
        <fullName evidence="2">Uncharacterized protein</fullName>
    </submittedName>
</protein>
<evidence type="ECO:0000313" key="2">
    <source>
        <dbReference type="EMBL" id="KXX78751.1"/>
    </source>
</evidence>
<dbReference type="OrthoDB" id="3513524at2759"/>
<sequence>MLFFQKIVRAGLTTAATVLAGNTITFVSQNRSPRTVYFTSNPGFANIDDVHVPGGASVAAPIPWGWEGNAYTAIGSRPVVPSMLMEVAYNKAHGNGPTSSCGIFPCGNAYYHPDDIQTKSTQQTDLIVILVSTHLRDNKATVEPLQGFAGPTNGDDDDDDTEDVAHSNSSLSRHFWRTGGPQRIRQ</sequence>
<evidence type="ECO:0000313" key="3">
    <source>
        <dbReference type="Proteomes" id="UP000078237"/>
    </source>
</evidence>
<proteinExistence type="predicted"/>
<feature type="region of interest" description="Disordered" evidence="1">
    <location>
        <begin position="142"/>
        <end position="186"/>
    </location>
</feature>